<accession>A0A9P6F331</accession>
<dbReference type="SMART" id="SM00450">
    <property type="entry name" value="RHOD"/>
    <property type="match status" value="1"/>
</dbReference>
<keyword evidence="12" id="KW-1185">Reference proteome</keyword>
<dbReference type="Gene3D" id="1.20.58.80">
    <property type="entry name" value="Phosphotransferase system, lactose/cellobiose-type IIA subunit"/>
    <property type="match status" value="1"/>
</dbReference>
<dbReference type="Pfam" id="PF08969">
    <property type="entry name" value="USP8_dimer"/>
    <property type="match status" value="1"/>
</dbReference>
<dbReference type="GO" id="GO:0006508">
    <property type="term" value="P:proteolysis"/>
    <property type="evidence" value="ECO:0007669"/>
    <property type="project" value="UniProtKB-KW"/>
</dbReference>
<dbReference type="PROSITE" id="PS50206">
    <property type="entry name" value="RHODANESE_3"/>
    <property type="match status" value="1"/>
</dbReference>
<feature type="region of interest" description="Disordered" evidence="8">
    <location>
        <begin position="303"/>
        <end position="346"/>
    </location>
</feature>
<dbReference type="InterPro" id="IPR018200">
    <property type="entry name" value="USP_CS"/>
</dbReference>
<dbReference type="InterPro" id="IPR050185">
    <property type="entry name" value="Ub_carboxyl-term_hydrolase"/>
</dbReference>
<name>A0A9P6F331_9FUNG</name>
<sequence>MLPYTSTTNVLDSPTKKIKSLVDASKVQLDPKFTLRNYVRSANSILNLADTARVKGDMEGAFVNYLKATTIVLEIVLKVKDFEKHKNDSEYVAIKKRVVGLISDTEKIRELLQAKYESIQDIEASALLAAAKASRPKPPPLPSKPKFLSSSQHDGQAPITAASAFANASSSAPPTPLVGYLSVVPPPTPPNSSPNSLQGQFNALSFSSSGASSIPPTTSLASYKPLQPTMYGSSPQPSSAPFKPQPMSIPMNTTQGTAAMPSATPLVPLSVGAIPFTLPSGSVPFSQTTTSPVPVPRTALTPIPPASAPATMLSGSTNSKLPPSTSTQSNASTASTASNMNGEYRGPLSIKPQRLLEYFRQPKPPSLLLIDVRMQVQYKSAKIKTKSIVNVEPLALRDGVSAKVIAEQGLFNNPQEERQLFADRASFDLVIYYDQNSQEKEHSSTLTTLFRALHDLEFDRPLLRRPVLLVGGFDGWLDCAGMDWVEGQDVDNAKNLHPSPTPSLDPMGQNGTPHFGTTSMATSPNQTYAILTKVARGGGISRTDGKAILANIEDYIHREDSPQSMINPRNVSSPLKVPNQAYPPQATPYSNFNASSFPPSQLGYNSPTNTVNGSSNSAFAGSYPPMQPGASSITGRLGDPSIWMQPGSQTIGSVVPSNGMGANKNTTPGQLQRRMTIYDDHWNQFGSEKSFSPSATSPPIPDKIPLSGSNMSAAIAGSNMMSGPNVPAPAPNMTSRPFVPPRPMRPLPQPPGMNDLKDYTKFGSGFSKIGGSQLGKAGLTNLGNTCYMNSVIQCLIATPPLTRFFMDGSFKRYINTANPLGSQGRLADAFCTLIRSMWSGQSLVSPTGFRNEISGFAPQFKGNEQHDSQEFLSFLLDGLHEDLKLAPRLLPHGVDDEGSEADEARMEALPEIEASEIAWQRYLRRDSSIIVNIFQGQYKSRLCCNKCGKTSTTYNPFMYLTLPVKVKSSGRHPQTLTSCLNAFVEPELMEGDNAWNCPNCKKPRKATKQLTISRVPDVLLIQLKRFSSDGPFKNKIKAMVQYPTEDLDLTKYLPKRAASLGPVEPAIYKLYAVSNHSGEVSSGHYTACVRDTTSNSWTNFDDTRVSPCDKNVAVSEHGYTLFYVRRSHGDH</sequence>
<dbReference type="Gene3D" id="3.90.70.10">
    <property type="entry name" value="Cysteine proteinases"/>
    <property type="match status" value="1"/>
</dbReference>
<feature type="region of interest" description="Disordered" evidence="8">
    <location>
        <begin position="216"/>
        <end position="242"/>
    </location>
</feature>
<dbReference type="Proteomes" id="UP000723463">
    <property type="component" value="Unassembled WGS sequence"/>
</dbReference>
<feature type="compositionally biased region" description="Polar residues" evidence="8">
    <location>
        <begin position="313"/>
        <end position="323"/>
    </location>
</feature>
<dbReference type="InterPro" id="IPR015063">
    <property type="entry name" value="USP8_dimer"/>
</dbReference>
<dbReference type="GO" id="GO:0016579">
    <property type="term" value="P:protein deubiquitination"/>
    <property type="evidence" value="ECO:0007669"/>
    <property type="project" value="InterPro"/>
</dbReference>
<feature type="domain" description="USP" evidence="10">
    <location>
        <begin position="777"/>
        <end position="1126"/>
    </location>
</feature>
<dbReference type="InterPro" id="IPR001394">
    <property type="entry name" value="Peptidase_C19_UCH"/>
</dbReference>
<evidence type="ECO:0000313" key="11">
    <source>
        <dbReference type="EMBL" id="KAF9541755.1"/>
    </source>
</evidence>
<keyword evidence="5" id="KW-0833">Ubl conjugation pathway</keyword>
<organism evidence="11 12">
    <name type="scientific">Mortierella hygrophila</name>
    <dbReference type="NCBI Taxonomy" id="979708"/>
    <lineage>
        <taxon>Eukaryota</taxon>
        <taxon>Fungi</taxon>
        <taxon>Fungi incertae sedis</taxon>
        <taxon>Mucoromycota</taxon>
        <taxon>Mortierellomycotina</taxon>
        <taxon>Mortierellomycetes</taxon>
        <taxon>Mortierellales</taxon>
        <taxon>Mortierellaceae</taxon>
        <taxon>Mortierella</taxon>
    </lineage>
</organism>
<keyword evidence="6" id="KW-0378">Hydrolase</keyword>
<dbReference type="PANTHER" id="PTHR21646">
    <property type="entry name" value="UBIQUITIN CARBOXYL-TERMINAL HYDROLASE"/>
    <property type="match status" value="1"/>
</dbReference>
<dbReference type="Gene3D" id="3.40.250.10">
    <property type="entry name" value="Rhodanese-like domain"/>
    <property type="match status" value="1"/>
</dbReference>
<dbReference type="SUPFAM" id="SSF52821">
    <property type="entry name" value="Rhodanese/Cell cycle control phosphatase"/>
    <property type="match status" value="1"/>
</dbReference>
<dbReference type="InterPro" id="IPR001763">
    <property type="entry name" value="Rhodanese-like_dom"/>
</dbReference>
<proteinExistence type="inferred from homology"/>
<feature type="region of interest" description="Disordered" evidence="8">
    <location>
        <begin position="182"/>
        <end position="201"/>
    </location>
</feature>
<feature type="domain" description="Rhodanese" evidence="9">
    <location>
        <begin position="363"/>
        <end position="485"/>
    </location>
</feature>
<evidence type="ECO:0000256" key="5">
    <source>
        <dbReference type="ARBA" id="ARBA00022786"/>
    </source>
</evidence>
<dbReference type="AlphaFoldDB" id="A0A9P6F331"/>
<dbReference type="InterPro" id="IPR028889">
    <property type="entry name" value="USP"/>
</dbReference>
<comment type="catalytic activity">
    <reaction evidence="1">
        <text>Thiol-dependent hydrolysis of ester, thioester, amide, peptide and isopeptide bonds formed by the C-terminal Gly of ubiquitin (a 76-residue protein attached to proteins as an intracellular targeting signal).</text>
        <dbReference type="EC" id="3.4.19.12"/>
    </reaction>
</comment>
<reference evidence="11" key="1">
    <citation type="journal article" date="2020" name="Fungal Divers.">
        <title>Resolving the Mortierellaceae phylogeny through synthesis of multi-gene phylogenetics and phylogenomics.</title>
        <authorList>
            <person name="Vandepol N."/>
            <person name="Liber J."/>
            <person name="Desiro A."/>
            <person name="Na H."/>
            <person name="Kennedy M."/>
            <person name="Barry K."/>
            <person name="Grigoriev I.V."/>
            <person name="Miller A.N."/>
            <person name="O'Donnell K."/>
            <person name="Stajich J.E."/>
            <person name="Bonito G."/>
        </authorList>
    </citation>
    <scope>NUCLEOTIDE SEQUENCE</scope>
    <source>
        <strain evidence="11">NRRL 2591</strain>
    </source>
</reference>
<comment type="caution">
    <text evidence="11">The sequence shown here is derived from an EMBL/GenBank/DDBJ whole genome shotgun (WGS) entry which is preliminary data.</text>
</comment>
<evidence type="ECO:0000256" key="3">
    <source>
        <dbReference type="ARBA" id="ARBA00012759"/>
    </source>
</evidence>
<dbReference type="PROSITE" id="PS50235">
    <property type="entry name" value="USP_3"/>
    <property type="match status" value="1"/>
</dbReference>
<evidence type="ECO:0000256" key="7">
    <source>
        <dbReference type="ARBA" id="ARBA00022807"/>
    </source>
</evidence>
<keyword evidence="7" id="KW-0788">Thiol protease</keyword>
<dbReference type="InterPro" id="IPR038765">
    <property type="entry name" value="Papain-like_cys_pep_sf"/>
</dbReference>
<dbReference type="PANTHER" id="PTHR21646:SF95">
    <property type="entry name" value="UBIQUITIN CARBOXYL-TERMINAL HYDROLASE 4-RELATED"/>
    <property type="match status" value="1"/>
</dbReference>
<evidence type="ECO:0000256" key="8">
    <source>
        <dbReference type="SAM" id="MobiDB-lite"/>
    </source>
</evidence>
<evidence type="ECO:0000256" key="1">
    <source>
        <dbReference type="ARBA" id="ARBA00000707"/>
    </source>
</evidence>
<dbReference type="PROSITE" id="PS00973">
    <property type="entry name" value="USP_2"/>
    <property type="match status" value="1"/>
</dbReference>
<dbReference type="EC" id="3.4.19.12" evidence="3"/>
<evidence type="ECO:0000313" key="12">
    <source>
        <dbReference type="Proteomes" id="UP000723463"/>
    </source>
</evidence>
<comment type="similarity">
    <text evidence="2">Belongs to the peptidase C19 family.</text>
</comment>
<gene>
    <name evidence="11" type="primary">DOA4</name>
    <name evidence="11" type="ORF">EC957_002713</name>
</gene>
<feature type="compositionally biased region" description="Low complexity" evidence="8">
    <location>
        <begin position="324"/>
        <end position="341"/>
    </location>
</feature>
<keyword evidence="4 11" id="KW-0645">Protease</keyword>
<feature type="region of interest" description="Disordered" evidence="8">
    <location>
        <begin position="133"/>
        <end position="154"/>
    </location>
</feature>
<dbReference type="PROSITE" id="PS00972">
    <property type="entry name" value="USP_1"/>
    <property type="match status" value="1"/>
</dbReference>
<evidence type="ECO:0000256" key="6">
    <source>
        <dbReference type="ARBA" id="ARBA00022801"/>
    </source>
</evidence>
<dbReference type="InterPro" id="IPR036873">
    <property type="entry name" value="Rhodanese-like_dom_sf"/>
</dbReference>
<dbReference type="Pfam" id="PF00443">
    <property type="entry name" value="UCH"/>
    <property type="match status" value="1"/>
</dbReference>
<feature type="compositionally biased region" description="Polar residues" evidence="8">
    <location>
        <begin position="230"/>
        <end position="239"/>
    </location>
</feature>
<evidence type="ECO:0000259" key="10">
    <source>
        <dbReference type="PROSITE" id="PS50235"/>
    </source>
</evidence>
<evidence type="ECO:0000256" key="2">
    <source>
        <dbReference type="ARBA" id="ARBA00009085"/>
    </source>
</evidence>
<protein>
    <recommendedName>
        <fullName evidence="3">ubiquitinyl hydrolase 1</fullName>
        <ecNumber evidence="3">3.4.19.12</ecNumber>
    </recommendedName>
</protein>
<evidence type="ECO:0000256" key="4">
    <source>
        <dbReference type="ARBA" id="ARBA00022670"/>
    </source>
</evidence>
<feature type="compositionally biased region" description="Low complexity" evidence="8">
    <location>
        <begin position="144"/>
        <end position="154"/>
    </location>
</feature>
<dbReference type="CDD" id="cd02674">
    <property type="entry name" value="Peptidase_C19R"/>
    <property type="match status" value="1"/>
</dbReference>
<dbReference type="SUPFAM" id="SSF140856">
    <property type="entry name" value="USP8 N-terminal domain-like"/>
    <property type="match status" value="1"/>
</dbReference>
<evidence type="ECO:0000259" key="9">
    <source>
        <dbReference type="PROSITE" id="PS50206"/>
    </source>
</evidence>
<dbReference type="GO" id="GO:0004843">
    <property type="term" value="F:cysteine-type deubiquitinase activity"/>
    <property type="evidence" value="ECO:0007669"/>
    <property type="project" value="UniProtKB-EC"/>
</dbReference>
<dbReference type="EMBL" id="JAAAXW010000157">
    <property type="protein sequence ID" value="KAF9541755.1"/>
    <property type="molecule type" value="Genomic_DNA"/>
</dbReference>
<dbReference type="SUPFAM" id="SSF54001">
    <property type="entry name" value="Cysteine proteinases"/>
    <property type="match status" value="1"/>
</dbReference>